<dbReference type="Proteomes" id="UP001142055">
    <property type="component" value="Chromosome 2"/>
</dbReference>
<name>A0A9Q0RNX2_BLOTA</name>
<evidence type="ECO:0000313" key="4">
    <source>
        <dbReference type="Proteomes" id="UP001142055"/>
    </source>
</evidence>
<dbReference type="AlphaFoldDB" id="A0A9Q0RNX2"/>
<comment type="similarity">
    <text evidence="1">Belongs to the PROTOR family.</text>
</comment>
<dbReference type="EMBL" id="JAPWDV010000002">
    <property type="protein sequence ID" value="KAJ6221166.1"/>
    <property type="molecule type" value="Genomic_DNA"/>
</dbReference>
<reference evidence="3" key="1">
    <citation type="submission" date="2022-12" db="EMBL/GenBank/DDBJ databases">
        <title>Genome assemblies of Blomia tropicalis.</title>
        <authorList>
            <person name="Cui Y."/>
        </authorList>
    </citation>
    <scope>NUCLEOTIDE SEQUENCE</scope>
    <source>
        <tissue evidence="3">Adult mites</tissue>
    </source>
</reference>
<keyword evidence="4" id="KW-1185">Reference proteome</keyword>
<organism evidence="3 4">
    <name type="scientific">Blomia tropicalis</name>
    <name type="common">Mite</name>
    <dbReference type="NCBI Taxonomy" id="40697"/>
    <lineage>
        <taxon>Eukaryota</taxon>
        <taxon>Metazoa</taxon>
        <taxon>Ecdysozoa</taxon>
        <taxon>Arthropoda</taxon>
        <taxon>Chelicerata</taxon>
        <taxon>Arachnida</taxon>
        <taxon>Acari</taxon>
        <taxon>Acariformes</taxon>
        <taxon>Sarcoptiformes</taxon>
        <taxon>Astigmata</taxon>
        <taxon>Glycyphagoidea</taxon>
        <taxon>Echimyopodidae</taxon>
        <taxon>Blomia</taxon>
    </lineage>
</organism>
<accession>A0A9Q0RNX2</accession>
<dbReference type="GO" id="GO:0038203">
    <property type="term" value="P:TORC2 signaling"/>
    <property type="evidence" value="ECO:0007669"/>
    <property type="project" value="TreeGrafter"/>
</dbReference>
<evidence type="ECO:0000313" key="3">
    <source>
        <dbReference type="EMBL" id="KAJ6221166.1"/>
    </source>
</evidence>
<evidence type="ECO:0000256" key="2">
    <source>
        <dbReference type="SAM" id="MobiDB-lite"/>
    </source>
</evidence>
<feature type="region of interest" description="Disordered" evidence="2">
    <location>
        <begin position="216"/>
        <end position="237"/>
    </location>
</feature>
<comment type="caution">
    <text evidence="3">The sequence shown here is derived from an EMBL/GenBank/DDBJ whole genome shotgun (WGS) entry which is preliminary data.</text>
</comment>
<dbReference type="InterPro" id="IPR013745">
    <property type="entry name" value="Bit61/PRR5"/>
</dbReference>
<dbReference type="PANTHER" id="PTHR32428:SF2">
    <property type="entry name" value="TARGET OF RAPAMYCIN COMPLEX 2 SUBUNIT BIT61-RELATED"/>
    <property type="match status" value="1"/>
</dbReference>
<proteinExistence type="inferred from homology"/>
<protein>
    <submittedName>
        <fullName evidence="3">Uncharacterized protein</fullName>
    </submittedName>
</protein>
<gene>
    <name evidence="3" type="ORF">RDWZM_006978</name>
</gene>
<dbReference type="GO" id="GO:0031932">
    <property type="term" value="C:TORC2 complex"/>
    <property type="evidence" value="ECO:0007669"/>
    <property type="project" value="TreeGrafter"/>
</dbReference>
<dbReference type="PANTHER" id="PTHR32428">
    <property type="entry name" value="TARGET OF RAPAMYCIN COMPLEX 2 SUBUNIT BIT61-RELATED"/>
    <property type="match status" value="1"/>
</dbReference>
<evidence type="ECO:0000256" key="1">
    <source>
        <dbReference type="ARBA" id="ARBA00010453"/>
    </source>
</evidence>
<sequence>MFKNEGHLEDGKLRKTHEIVKSILESNFSTLVFDRFKSQLLPQAMAIIKSKIDSGKTNYIETLKQTWEVLYKQILPTLDCMLHQIETPKGLSLRKASLIVFRDHVLLVEPLEERLRSEIENGTKICDTIIHMILTVQDVCECFPPSKNKLEMERICALVVSPFLGYRGLFVNGDNTNPIVRSNEPELHAKPRSLEPITNSNQSVKLCVQAMLNAANDQKISSRSPEPSKESKPIGKKQSSFTNLNYLMARIYK</sequence>
<dbReference type="OMA" id="AIRNESW"/>